<evidence type="ECO:0000256" key="1">
    <source>
        <dbReference type="SAM" id="SignalP"/>
    </source>
</evidence>
<organism evidence="2 3">
    <name type="scientific">Sanguibacter antarcticus</name>
    <dbReference type="NCBI Taxonomy" id="372484"/>
    <lineage>
        <taxon>Bacteria</taxon>
        <taxon>Bacillati</taxon>
        <taxon>Actinomycetota</taxon>
        <taxon>Actinomycetes</taxon>
        <taxon>Micrococcales</taxon>
        <taxon>Sanguibacteraceae</taxon>
        <taxon>Sanguibacter</taxon>
    </lineage>
</organism>
<sequence length="157" mass="15966">MTSKTTQIAAAGLLALAMPLAQAGPASATSIERHTTLSPVFSQTEAVGRDILVAATRTTALPDDLAAVVRDAVASADAATTDARTALSQANSPDVHTRWNAEGALQDARTALDAASAELRSVTALVDGIDASTTQALRVLQDDIDLLRGAGSALTSD</sequence>
<dbReference type="AlphaFoldDB" id="A0A2A9E6M1"/>
<protein>
    <submittedName>
        <fullName evidence="2">Uncharacterized protein</fullName>
    </submittedName>
</protein>
<keyword evidence="1" id="KW-0732">Signal</keyword>
<feature type="signal peptide" evidence="1">
    <location>
        <begin position="1"/>
        <end position="23"/>
    </location>
</feature>
<reference evidence="2 3" key="1">
    <citation type="submission" date="2017-10" db="EMBL/GenBank/DDBJ databases">
        <title>Sequencing the genomes of 1000 actinobacteria strains.</title>
        <authorList>
            <person name="Klenk H.-P."/>
        </authorList>
    </citation>
    <scope>NUCLEOTIDE SEQUENCE [LARGE SCALE GENOMIC DNA]</scope>
    <source>
        <strain evidence="2 3">DSM 18966</strain>
    </source>
</reference>
<feature type="chain" id="PRO_5039252030" evidence="1">
    <location>
        <begin position="24"/>
        <end position="157"/>
    </location>
</feature>
<accession>A0A2A9E6M1</accession>
<gene>
    <name evidence="2" type="ORF">ATL42_2515</name>
</gene>
<evidence type="ECO:0000313" key="2">
    <source>
        <dbReference type="EMBL" id="PFG34598.1"/>
    </source>
</evidence>
<name>A0A2A9E6M1_9MICO</name>
<dbReference type="RefSeq" id="WP_098455608.1">
    <property type="nucleotide sequence ID" value="NZ_PDJG01000001.1"/>
</dbReference>
<proteinExistence type="predicted"/>
<keyword evidence="3" id="KW-1185">Reference proteome</keyword>
<dbReference type="EMBL" id="PDJG01000001">
    <property type="protein sequence ID" value="PFG34598.1"/>
    <property type="molecule type" value="Genomic_DNA"/>
</dbReference>
<evidence type="ECO:0000313" key="3">
    <source>
        <dbReference type="Proteomes" id="UP000225548"/>
    </source>
</evidence>
<comment type="caution">
    <text evidence="2">The sequence shown here is derived from an EMBL/GenBank/DDBJ whole genome shotgun (WGS) entry which is preliminary data.</text>
</comment>
<dbReference type="OrthoDB" id="5146505at2"/>
<dbReference type="Proteomes" id="UP000225548">
    <property type="component" value="Unassembled WGS sequence"/>
</dbReference>